<dbReference type="EMBL" id="CAJNOL010001511">
    <property type="protein sequence ID" value="CAF1373720.1"/>
    <property type="molecule type" value="Genomic_DNA"/>
</dbReference>
<evidence type="ECO:0000313" key="2">
    <source>
        <dbReference type="EMBL" id="CAF1373720.1"/>
    </source>
</evidence>
<protein>
    <submittedName>
        <fullName evidence="1">Uncharacterized protein</fullName>
    </submittedName>
</protein>
<name>A0A814S1C4_9BILA</name>
<evidence type="ECO:0000313" key="4">
    <source>
        <dbReference type="Proteomes" id="UP000663870"/>
    </source>
</evidence>
<keyword evidence="4" id="KW-1185">Reference proteome</keyword>
<gene>
    <name evidence="2" type="ORF">JXQ802_LOCUS33292</name>
    <name evidence="1" type="ORF">PYM288_LOCUS21750</name>
</gene>
<comment type="caution">
    <text evidence="1">The sequence shown here is derived from an EMBL/GenBank/DDBJ whole genome shotgun (WGS) entry which is preliminary data.</text>
</comment>
<dbReference type="EMBL" id="CAJNOH010000881">
    <property type="protein sequence ID" value="CAF1141833.1"/>
    <property type="molecule type" value="Genomic_DNA"/>
</dbReference>
<reference evidence="1" key="1">
    <citation type="submission" date="2021-02" db="EMBL/GenBank/DDBJ databases">
        <authorList>
            <person name="Nowell W R."/>
        </authorList>
    </citation>
    <scope>NUCLEOTIDE SEQUENCE</scope>
</reference>
<accession>A0A814S1C4</accession>
<organism evidence="1 3">
    <name type="scientific">Rotaria sordida</name>
    <dbReference type="NCBI Taxonomy" id="392033"/>
    <lineage>
        <taxon>Eukaryota</taxon>
        <taxon>Metazoa</taxon>
        <taxon>Spiralia</taxon>
        <taxon>Gnathifera</taxon>
        <taxon>Rotifera</taxon>
        <taxon>Eurotatoria</taxon>
        <taxon>Bdelloidea</taxon>
        <taxon>Philodinida</taxon>
        <taxon>Philodinidae</taxon>
        <taxon>Rotaria</taxon>
    </lineage>
</organism>
<dbReference type="Proteomes" id="UP000663854">
    <property type="component" value="Unassembled WGS sequence"/>
</dbReference>
<evidence type="ECO:0000313" key="3">
    <source>
        <dbReference type="Proteomes" id="UP000663854"/>
    </source>
</evidence>
<proteinExistence type="predicted"/>
<dbReference type="Proteomes" id="UP000663870">
    <property type="component" value="Unassembled WGS sequence"/>
</dbReference>
<dbReference type="AlphaFoldDB" id="A0A814S1C4"/>
<sequence>MIIPMLPHSAHAIVMDYYVTQDQYGFKRGQSASMEGAFLNHFPHVRKHYYQVYGPQDYEFDFPGAKDTRNDASVIVNTTRLQLLIDTALEDMQP</sequence>
<evidence type="ECO:0000313" key="1">
    <source>
        <dbReference type="EMBL" id="CAF1141833.1"/>
    </source>
</evidence>